<reference evidence="4 5" key="1">
    <citation type="submission" date="2024-06" db="EMBL/GenBank/DDBJ databases">
        <title>Sorghum-associated microbial communities from plants grown in Nebraska, USA.</title>
        <authorList>
            <person name="Schachtman D."/>
        </authorList>
    </citation>
    <scope>NUCLEOTIDE SEQUENCE [LARGE SCALE GENOMIC DNA]</scope>
    <source>
        <strain evidence="4 5">736</strain>
    </source>
</reference>
<dbReference type="Pfam" id="PF00589">
    <property type="entry name" value="Phage_integrase"/>
    <property type="match status" value="1"/>
</dbReference>
<dbReference type="SUPFAM" id="SSF56349">
    <property type="entry name" value="DNA breaking-rejoining enzymes"/>
    <property type="match status" value="1"/>
</dbReference>
<dbReference type="InterPro" id="IPR011010">
    <property type="entry name" value="DNA_brk_join_enz"/>
</dbReference>
<dbReference type="EMBL" id="JBEPSB010000030">
    <property type="protein sequence ID" value="MET4563089.1"/>
    <property type="molecule type" value="Genomic_DNA"/>
</dbReference>
<evidence type="ECO:0000313" key="5">
    <source>
        <dbReference type="Proteomes" id="UP001549363"/>
    </source>
</evidence>
<dbReference type="PANTHER" id="PTHR30349:SF93">
    <property type="entry name" value="FELS-2 PROPHAGE PROTEIN"/>
    <property type="match status" value="1"/>
</dbReference>
<name>A0ABV2PRB6_9BACI</name>
<dbReference type="InterPro" id="IPR050090">
    <property type="entry name" value="Tyrosine_recombinase_XerCD"/>
</dbReference>
<dbReference type="Proteomes" id="UP001549363">
    <property type="component" value="Unassembled WGS sequence"/>
</dbReference>
<feature type="domain" description="Tyr recombinase" evidence="3">
    <location>
        <begin position="49"/>
        <end position="237"/>
    </location>
</feature>
<accession>A0ABV2PRB6</accession>
<keyword evidence="5" id="KW-1185">Reference proteome</keyword>
<dbReference type="InterPro" id="IPR002104">
    <property type="entry name" value="Integrase_catalytic"/>
</dbReference>
<dbReference type="InterPro" id="IPR013762">
    <property type="entry name" value="Integrase-like_cat_sf"/>
</dbReference>
<dbReference type="CDD" id="cd00397">
    <property type="entry name" value="DNA_BRE_C"/>
    <property type="match status" value="1"/>
</dbReference>
<dbReference type="Gene3D" id="1.10.443.10">
    <property type="entry name" value="Intergrase catalytic core"/>
    <property type="match status" value="1"/>
</dbReference>
<organism evidence="4 5">
    <name type="scientific">Lysinibacillus parviboronicapiens</name>
    <dbReference type="NCBI Taxonomy" id="436516"/>
    <lineage>
        <taxon>Bacteria</taxon>
        <taxon>Bacillati</taxon>
        <taxon>Bacillota</taxon>
        <taxon>Bacilli</taxon>
        <taxon>Bacillales</taxon>
        <taxon>Bacillaceae</taxon>
        <taxon>Lysinibacillus</taxon>
    </lineage>
</organism>
<comment type="caution">
    <text evidence="4">The sequence shown here is derived from an EMBL/GenBank/DDBJ whole genome shotgun (WGS) entry which is preliminary data.</text>
</comment>
<keyword evidence="1" id="KW-0238">DNA-binding</keyword>
<gene>
    <name evidence="4" type="ORF">ABIA69_004282</name>
</gene>
<evidence type="ECO:0000256" key="2">
    <source>
        <dbReference type="ARBA" id="ARBA00023172"/>
    </source>
</evidence>
<proteinExistence type="predicted"/>
<evidence type="ECO:0000259" key="3">
    <source>
        <dbReference type="PROSITE" id="PS51898"/>
    </source>
</evidence>
<dbReference type="PANTHER" id="PTHR30349">
    <property type="entry name" value="PHAGE INTEGRASE-RELATED"/>
    <property type="match status" value="1"/>
</dbReference>
<dbReference type="InterPro" id="IPR010998">
    <property type="entry name" value="Integrase_recombinase_N"/>
</dbReference>
<sequence length="244" mass="28752">MFLDDKLGNSSSTTNNKIKHLRAFFNHLIENEFITHNPCLKLKKQQTDERIEVFNDFHIRMMLRYLRRIKRKDHEFTSVRNTTVIKILLGTGIRLGEMQGLRWSDVNDTYLTVFGKGRKSETVPLSKKVYDELMDWKKYQEKYFNSNIEYIFVDRSGVQLSYEACKGIFKGLQSALGFKDVRLSAHTFRHTFAQRYLLAGGDPFSLQRILRHSNISMTEKYTSMWGMALQEQNEKYNPLNNLDI</sequence>
<dbReference type="PROSITE" id="PS51898">
    <property type="entry name" value="TYR_RECOMBINASE"/>
    <property type="match status" value="1"/>
</dbReference>
<protein>
    <submittedName>
        <fullName evidence="4">Integrase/recombinase XerD</fullName>
    </submittedName>
</protein>
<evidence type="ECO:0000313" key="4">
    <source>
        <dbReference type="EMBL" id="MET4563089.1"/>
    </source>
</evidence>
<dbReference type="Gene3D" id="1.10.150.130">
    <property type="match status" value="1"/>
</dbReference>
<evidence type="ECO:0000256" key="1">
    <source>
        <dbReference type="ARBA" id="ARBA00023125"/>
    </source>
</evidence>
<keyword evidence="2" id="KW-0233">DNA recombination</keyword>